<evidence type="ECO:0000256" key="6">
    <source>
        <dbReference type="ARBA" id="ARBA00022801"/>
    </source>
</evidence>
<dbReference type="InterPro" id="IPR017871">
    <property type="entry name" value="ABC_transporter-like_CS"/>
</dbReference>
<dbReference type="PROSITE" id="PS00211">
    <property type="entry name" value="ABC_TRANSPORTER_1"/>
    <property type="match status" value="1"/>
</dbReference>
<dbReference type="SUPFAM" id="SSF90123">
    <property type="entry name" value="ABC transporter transmembrane region"/>
    <property type="match status" value="1"/>
</dbReference>
<name>A0A1H5UXX5_XYLRU</name>
<dbReference type="Proteomes" id="UP000236735">
    <property type="component" value="Unassembled WGS sequence"/>
</dbReference>
<dbReference type="GO" id="GO:0005886">
    <property type="term" value="C:plasma membrane"/>
    <property type="evidence" value="ECO:0007669"/>
    <property type="project" value="UniProtKB-SubCell"/>
</dbReference>
<dbReference type="FunFam" id="3.40.50.300:FF:000221">
    <property type="entry name" value="Multidrug ABC transporter ATP-binding protein"/>
    <property type="match status" value="1"/>
</dbReference>
<dbReference type="InterPro" id="IPR039421">
    <property type="entry name" value="Type_1_exporter"/>
</dbReference>
<keyword evidence="4 10" id="KW-0812">Transmembrane</keyword>
<feature type="domain" description="Peptidase C39" evidence="13">
    <location>
        <begin position="6"/>
        <end position="126"/>
    </location>
</feature>
<dbReference type="InterPro" id="IPR027417">
    <property type="entry name" value="P-loop_NTPase"/>
</dbReference>
<dbReference type="Gene3D" id="3.90.70.10">
    <property type="entry name" value="Cysteine proteinases"/>
    <property type="match status" value="1"/>
</dbReference>
<dbReference type="EMBL" id="FNUV01000004">
    <property type="protein sequence ID" value="SEF79820.1"/>
    <property type="molecule type" value="Genomic_DNA"/>
</dbReference>
<evidence type="ECO:0000256" key="7">
    <source>
        <dbReference type="ARBA" id="ARBA00022840"/>
    </source>
</evidence>
<keyword evidence="7 14" id="KW-0067">ATP-binding</keyword>
<accession>A0A1H5UXX5</accession>
<dbReference type="PANTHER" id="PTHR43394:SF1">
    <property type="entry name" value="ATP-BINDING CASSETTE SUB-FAMILY B MEMBER 10, MITOCHONDRIAL"/>
    <property type="match status" value="1"/>
</dbReference>
<dbReference type="Gene3D" id="1.20.1560.10">
    <property type="entry name" value="ABC transporter type 1, transmembrane domain"/>
    <property type="match status" value="1"/>
</dbReference>
<evidence type="ECO:0000256" key="8">
    <source>
        <dbReference type="ARBA" id="ARBA00022989"/>
    </source>
</evidence>
<dbReference type="InterPro" id="IPR003593">
    <property type="entry name" value="AAA+_ATPase"/>
</dbReference>
<keyword evidence="9 10" id="KW-0472">Membrane</keyword>
<dbReference type="SMART" id="SM00382">
    <property type="entry name" value="AAA"/>
    <property type="match status" value="1"/>
</dbReference>
<organism evidence="14 15">
    <name type="scientific">Xylanibacter ruminicola</name>
    <name type="common">Prevotella ruminicola</name>
    <dbReference type="NCBI Taxonomy" id="839"/>
    <lineage>
        <taxon>Bacteria</taxon>
        <taxon>Pseudomonadati</taxon>
        <taxon>Bacteroidota</taxon>
        <taxon>Bacteroidia</taxon>
        <taxon>Bacteroidales</taxon>
        <taxon>Prevotellaceae</taxon>
        <taxon>Xylanibacter</taxon>
    </lineage>
</organism>
<feature type="transmembrane region" description="Helical" evidence="10">
    <location>
        <begin position="202"/>
        <end position="219"/>
    </location>
</feature>
<dbReference type="RefSeq" id="WP_036909776.1">
    <property type="nucleotide sequence ID" value="NZ_FNUV01000004.1"/>
</dbReference>
<dbReference type="Pfam" id="PF00005">
    <property type="entry name" value="ABC_tran"/>
    <property type="match status" value="1"/>
</dbReference>
<dbReference type="Pfam" id="PF00664">
    <property type="entry name" value="ABC_membrane"/>
    <property type="match status" value="1"/>
</dbReference>
<dbReference type="GO" id="GO:0006508">
    <property type="term" value="P:proteolysis"/>
    <property type="evidence" value="ECO:0007669"/>
    <property type="project" value="InterPro"/>
</dbReference>
<keyword evidence="2" id="KW-0813">Transport</keyword>
<evidence type="ECO:0000313" key="15">
    <source>
        <dbReference type="Proteomes" id="UP000236735"/>
    </source>
</evidence>
<dbReference type="PANTHER" id="PTHR43394">
    <property type="entry name" value="ATP-DEPENDENT PERMEASE MDL1, MITOCHONDRIAL"/>
    <property type="match status" value="1"/>
</dbReference>
<feature type="domain" description="ABC transporter" evidence="11">
    <location>
        <begin position="486"/>
        <end position="720"/>
    </location>
</feature>
<dbReference type="Gene3D" id="3.40.50.300">
    <property type="entry name" value="P-loop containing nucleotide triphosphate hydrolases"/>
    <property type="match status" value="1"/>
</dbReference>
<reference evidence="14 15" key="1">
    <citation type="submission" date="2016-10" db="EMBL/GenBank/DDBJ databases">
        <authorList>
            <person name="de Groot N.N."/>
        </authorList>
    </citation>
    <scope>NUCLEOTIDE SEQUENCE [LARGE SCALE GENOMIC DNA]</scope>
    <source>
        <strain evidence="14 15">AR32</strain>
    </source>
</reference>
<feature type="transmembrane region" description="Helical" evidence="10">
    <location>
        <begin position="168"/>
        <end position="190"/>
    </location>
</feature>
<keyword evidence="3" id="KW-1003">Cell membrane</keyword>
<dbReference type="InterPro" id="IPR003439">
    <property type="entry name" value="ABC_transporter-like_ATP-bd"/>
</dbReference>
<dbReference type="CDD" id="cd18571">
    <property type="entry name" value="ABC_6TM_peptidase_like"/>
    <property type="match status" value="1"/>
</dbReference>
<keyword evidence="8 10" id="KW-1133">Transmembrane helix</keyword>
<dbReference type="PROSITE" id="PS50929">
    <property type="entry name" value="ABC_TM1F"/>
    <property type="match status" value="1"/>
</dbReference>
<evidence type="ECO:0000256" key="1">
    <source>
        <dbReference type="ARBA" id="ARBA00004651"/>
    </source>
</evidence>
<dbReference type="SUPFAM" id="SSF52540">
    <property type="entry name" value="P-loop containing nucleoside triphosphate hydrolases"/>
    <property type="match status" value="1"/>
</dbReference>
<dbReference type="PROSITE" id="PS50990">
    <property type="entry name" value="PEPTIDASE_C39"/>
    <property type="match status" value="1"/>
</dbReference>
<evidence type="ECO:0000256" key="3">
    <source>
        <dbReference type="ARBA" id="ARBA00022475"/>
    </source>
</evidence>
<sequence length="726" mass="83036">MKVIRQRDAMQCGVACLAMISCHLGKKISLTEVSNYCHARTTGVSLKSISDGAKAIGLNSWASCISVDKLSHGDKPCILHWNQKHFVVLYKVKDGNVFYVADPGKGLIKYNREEFERHWVSTKGNGQHMGIAMFFEPTSEFYEKNEDRIDERRSFRFLASYIMEYRRYFMQVFLSLLFVCLLQLVMPFLTQGIVDLGIAHKDVHLIFAILLGELAIVIGKTSTDFIRRWLLLHISMRINISLVSDFFIKLLRLPMSFFETKLMGDLLQRMNDHSRVQLFLTNQLLGVMFTFFSFIVFGSVLLVYNKLIFGVFLLGSIIYGLWIAYFLKRRKIIDYELFEQQAINKNRTYQFVTSMQEIKLQDCEKRRRWEWEDTQADLFNVQMKSLKLQQTQEAGSVFINEVKNIFITVLAATAVINGQITLGTMLAIQYIVGQLNSPVENLMTFVYYLQDVKISLDRINEIHQADNEESGDVKLDSFDGHKDIIIDHVDFKYDMHALQNTLNDISFTIPEGKVTAIVGASGSGKTTLMKLLLAYYPVLAGSIRIAGHQIKDYSLKWWRRHCGVVMQEGIIFSESIARNIAVSDGAVDEQRLDEAAKIACIYDFVMSLPLKYDTKIGRDGLGLSLGQRQRILIARAVYKNPDFIFLDEATNSLDAKNEREIVDNLDKFYRGKTVVVVAHRLSTIKNADQIIVLDHGRVAESGNHVSLIQKKGLYYHLIKNQLELGN</sequence>
<evidence type="ECO:0000259" key="12">
    <source>
        <dbReference type="PROSITE" id="PS50929"/>
    </source>
</evidence>
<keyword evidence="6" id="KW-0378">Hydrolase</keyword>
<dbReference type="GO" id="GO:0008233">
    <property type="term" value="F:peptidase activity"/>
    <property type="evidence" value="ECO:0007669"/>
    <property type="project" value="InterPro"/>
</dbReference>
<feature type="transmembrane region" description="Helical" evidence="10">
    <location>
        <begin position="405"/>
        <end position="432"/>
    </location>
</feature>
<dbReference type="InterPro" id="IPR036640">
    <property type="entry name" value="ABC1_TM_sf"/>
</dbReference>
<dbReference type="GO" id="GO:0016887">
    <property type="term" value="F:ATP hydrolysis activity"/>
    <property type="evidence" value="ECO:0007669"/>
    <property type="project" value="InterPro"/>
</dbReference>
<comment type="subcellular location">
    <subcellularLocation>
        <location evidence="1">Cell membrane</location>
        <topology evidence="1">Multi-pass membrane protein</topology>
    </subcellularLocation>
</comment>
<dbReference type="InterPro" id="IPR011527">
    <property type="entry name" value="ABC1_TM_dom"/>
</dbReference>
<proteinExistence type="predicted"/>
<gene>
    <name evidence="14" type="ORF">SAMN05216354_1621</name>
</gene>
<keyword evidence="5" id="KW-0547">Nucleotide-binding</keyword>
<evidence type="ECO:0000256" key="10">
    <source>
        <dbReference type="SAM" id="Phobius"/>
    </source>
</evidence>
<feature type="domain" description="ABC transmembrane type-1" evidence="12">
    <location>
        <begin position="172"/>
        <end position="451"/>
    </location>
</feature>
<dbReference type="AlphaFoldDB" id="A0A1H5UXX5"/>
<dbReference type="Pfam" id="PF03412">
    <property type="entry name" value="Peptidase_C39"/>
    <property type="match status" value="1"/>
</dbReference>
<evidence type="ECO:0000256" key="9">
    <source>
        <dbReference type="ARBA" id="ARBA00023136"/>
    </source>
</evidence>
<evidence type="ECO:0000259" key="13">
    <source>
        <dbReference type="PROSITE" id="PS50990"/>
    </source>
</evidence>
<feature type="transmembrane region" description="Helical" evidence="10">
    <location>
        <begin position="278"/>
        <end position="301"/>
    </location>
</feature>
<evidence type="ECO:0000256" key="5">
    <source>
        <dbReference type="ARBA" id="ARBA00022741"/>
    </source>
</evidence>
<evidence type="ECO:0000256" key="2">
    <source>
        <dbReference type="ARBA" id="ARBA00022448"/>
    </source>
</evidence>
<evidence type="ECO:0000256" key="4">
    <source>
        <dbReference type="ARBA" id="ARBA00022692"/>
    </source>
</evidence>
<dbReference type="PROSITE" id="PS50893">
    <property type="entry name" value="ABC_TRANSPORTER_2"/>
    <property type="match status" value="1"/>
</dbReference>
<evidence type="ECO:0000259" key="11">
    <source>
        <dbReference type="PROSITE" id="PS50893"/>
    </source>
</evidence>
<feature type="transmembrane region" description="Helical" evidence="10">
    <location>
        <begin position="307"/>
        <end position="327"/>
    </location>
</feature>
<dbReference type="GO" id="GO:0015421">
    <property type="term" value="F:ABC-type oligopeptide transporter activity"/>
    <property type="evidence" value="ECO:0007669"/>
    <property type="project" value="TreeGrafter"/>
</dbReference>
<evidence type="ECO:0000313" key="14">
    <source>
        <dbReference type="EMBL" id="SEF79820.1"/>
    </source>
</evidence>
<dbReference type="PROSITE" id="PS51257">
    <property type="entry name" value="PROKAR_LIPOPROTEIN"/>
    <property type="match status" value="1"/>
</dbReference>
<dbReference type="GO" id="GO:0005524">
    <property type="term" value="F:ATP binding"/>
    <property type="evidence" value="ECO:0007669"/>
    <property type="project" value="UniProtKB-KW"/>
</dbReference>
<protein>
    <submittedName>
        <fullName evidence="14">ATP-binding cassette, subfamily B</fullName>
    </submittedName>
</protein>
<dbReference type="InterPro" id="IPR005074">
    <property type="entry name" value="Peptidase_C39"/>
</dbReference>